<evidence type="ECO:0000259" key="2">
    <source>
        <dbReference type="Pfam" id="PF13511"/>
    </source>
</evidence>
<protein>
    <recommendedName>
        <fullName evidence="2">DUF4124 domain-containing protein</fullName>
    </recommendedName>
</protein>
<dbReference type="Pfam" id="PF13511">
    <property type="entry name" value="DUF4124"/>
    <property type="match status" value="1"/>
</dbReference>
<feature type="compositionally biased region" description="Low complexity" evidence="1">
    <location>
        <begin position="53"/>
        <end position="71"/>
    </location>
</feature>
<gene>
    <name evidence="3" type="ORF">MNBD_GAMMA24-813</name>
</gene>
<dbReference type="InterPro" id="IPR025392">
    <property type="entry name" value="DUF4124"/>
</dbReference>
<feature type="region of interest" description="Disordered" evidence="1">
    <location>
        <begin position="51"/>
        <end position="79"/>
    </location>
</feature>
<name>A0A3B1BM63_9ZZZZ</name>
<dbReference type="AlphaFoldDB" id="A0A3B1BM63"/>
<reference evidence="3" key="1">
    <citation type="submission" date="2018-06" db="EMBL/GenBank/DDBJ databases">
        <authorList>
            <person name="Zhirakovskaya E."/>
        </authorList>
    </citation>
    <scope>NUCLEOTIDE SEQUENCE</scope>
</reference>
<evidence type="ECO:0000256" key="1">
    <source>
        <dbReference type="SAM" id="MobiDB-lite"/>
    </source>
</evidence>
<sequence>MRRVSIILLASLFMLGSSYAASSYKWVDSNGHVVYSQQPPAEGTRYQRIKTIAPSSRPSSTSDASSPAGSARESIMQDEIKRKKNELVKKEMEKNAAKRADDCKLAKDHLRFYQVQRRWKDKDGNIKSMDDKERLKKLDEAKQQVADFCS</sequence>
<organism evidence="3">
    <name type="scientific">hydrothermal vent metagenome</name>
    <dbReference type="NCBI Taxonomy" id="652676"/>
    <lineage>
        <taxon>unclassified sequences</taxon>
        <taxon>metagenomes</taxon>
        <taxon>ecological metagenomes</taxon>
    </lineage>
</organism>
<feature type="domain" description="DUF4124" evidence="2">
    <location>
        <begin position="11"/>
        <end position="62"/>
    </location>
</feature>
<accession>A0A3B1BM63</accession>
<evidence type="ECO:0000313" key="3">
    <source>
        <dbReference type="EMBL" id="VAX12894.1"/>
    </source>
</evidence>
<dbReference type="EMBL" id="UOFZ01000068">
    <property type="protein sequence ID" value="VAX12894.1"/>
    <property type="molecule type" value="Genomic_DNA"/>
</dbReference>
<proteinExistence type="predicted"/>